<reference evidence="1 2" key="1">
    <citation type="submission" date="2016-11" db="EMBL/GenBank/DDBJ databases">
        <authorList>
            <person name="Varghese N."/>
            <person name="Submissions S."/>
        </authorList>
    </citation>
    <scope>NUCLEOTIDE SEQUENCE [LARGE SCALE GENOMIC DNA]</scope>
    <source>
        <strain evidence="1 2">PA</strain>
    </source>
</reference>
<proteinExistence type="predicted"/>
<organism evidence="1 2">
    <name type="scientific">Actinomyces denticolens</name>
    <dbReference type="NCBI Taxonomy" id="52767"/>
    <lineage>
        <taxon>Bacteria</taxon>
        <taxon>Bacillati</taxon>
        <taxon>Actinomycetota</taxon>
        <taxon>Actinomycetes</taxon>
        <taxon>Actinomycetales</taxon>
        <taxon>Actinomycetaceae</taxon>
        <taxon>Actinomyces</taxon>
    </lineage>
</organism>
<evidence type="ECO:0000313" key="2">
    <source>
        <dbReference type="Proteomes" id="UP000184390"/>
    </source>
</evidence>
<dbReference type="Proteomes" id="UP000184390">
    <property type="component" value="Unassembled WGS sequence"/>
</dbReference>
<accession>A0ABY1HYX1</accession>
<sequence length="49" mass="5400">MRDHSLVGADIRVGDNKRYLTGHFDALPDVNFSQVIGALDITRSLRTTG</sequence>
<name>A0ABY1HYX1_9ACTO</name>
<keyword evidence="2" id="KW-1185">Reference proteome</keyword>
<protein>
    <submittedName>
        <fullName evidence="1">Uncharacterized protein</fullName>
    </submittedName>
</protein>
<comment type="caution">
    <text evidence="1">The sequence shown here is derived from an EMBL/GenBank/DDBJ whole genome shotgun (WGS) entry which is preliminary data.</text>
</comment>
<dbReference type="EMBL" id="FQYL01000001">
    <property type="protein sequence ID" value="SHI33114.1"/>
    <property type="molecule type" value="Genomic_DNA"/>
</dbReference>
<gene>
    <name evidence="1" type="ORF">SAMN05216246_101257</name>
</gene>
<evidence type="ECO:0000313" key="1">
    <source>
        <dbReference type="EMBL" id="SHI33114.1"/>
    </source>
</evidence>